<keyword evidence="1" id="KW-0418">Kinase</keyword>
<accession>A0A6B3C159</accession>
<dbReference type="GO" id="GO:0005524">
    <property type="term" value="F:ATP binding"/>
    <property type="evidence" value="ECO:0007669"/>
    <property type="project" value="UniProtKB-KW"/>
</dbReference>
<dbReference type="GO" id="GO:0004674">
    <property type="term" value="F:protein serine/threonine kinase activity"/>
    <property type="evidence" value="ECO:0007669"/>
    <property type="project" value="UniProtKB-KW"/>
</dbReference>
<keyword evidence="3" id="KW-0547">Nucleotide-binding</keyword>
<dbReference type="InterPro" id="IPR036890">
    <property type="entry name" value="HATPase_C_sf"/>
</dbReference>
<dbReference type="RefSeq" id="WP_164320191.1">
    <property type="nucleotide sequence ID" value="NZ_JAAGLU010000031.1"/>
</dbReference>
<dbReference type="AlphaFoldDB" id="A0A6B3C159"/>
<feature type="domain" description="Histidine kinase/HSP90-like ATPase" evidence="2">
    <location>
        <begin position="26"/>
        <end position="124"/>
    </location>
</feature>
<gene>
    <name evidence="3" type="ORF">G3I71_32335</name>
</gene>
<organism evidence="3">
    <name type="scientific">Streptomyces sp. SID12501</name>
    <dbReference type="NCBI Taxonomy" id="2706042"/>
    <lineage>
        <taxon>Bacteria</taxon>
        <taxon>Bacillati</taxon>
        <taxon>Actinomycetota</taxon>
        <taxon>Actinomycetes</taxon>
        <taxon>Kitasatosporales</taxon>
        <taxon>Streptomycetaceae</taxon>
        <taxon>Streptomyces</taxon>
    </lineage>
</organism>
<evidence type="ECO:0000313" key="3">
    <source>
        <dbReference type="EMBL" id="NEC90389.1"/>
    </source>
</evidence>
<dbReference type="EMBL" id="JAAGLU010000031">
    <property type="protein sequence ID" value="NEC90389.1"/>
    <property type="molecule type" value="Genomic_DNA"/>
</dbReference>
<dbReference type="CDD" id="cd16936">
    <property type="entry name" value="HATPase_RsbW-like"/>
    <property type="match status" value="1"/>
</dbReference>
<keyword evidence="1" id="KW-0723">Serine/threonine-protein kinase</keyword>
<reference evidence="3" key="1">
    <citation type="submission" date="2020-01" db="EMBL/GenBank/DDBJ databases">
        <title>Insect and environment-associated Actinomycetes.</title>
        <authorList>
            <person name="Currrie C."/>
            <person name="Chevrette M."/>
            <person name="Carlson C."/>
            <person name="Stubbendieck R."/>
            <person name="Wendt-Pienkowski E."/>
        </authorList>
    </citation>
    <scope>NUCLEOTIDE SEQUENCE</scope>
    <source>
        <strain evidence="3">SID12501</strain>
    </source>
</reference>
<dbReference type="PANTHER" id="PTHR35526:SF3">
    <property type="entry name" value="ANTI-SIGMA-F FACTOR RSBW"/>
    <property type="match status" value="1"/>
</dbReference>
<dbReference type="InterPro" id="IPR050267">
    <property type="entry name" value="Anti-sigma-factor_SerPK"/>
</dbReference>
<comment type="caution">
    <text evidence="3">The sequence shown here is derived from an EMBL/GenBank/DDBJ whole genome shotgun (WGS) entry which is preliminary data.</text>
</comment>
<dbReference type="SUPFAM" id="SSF55874">
    <property type="entry name" value="ATPase domain of HSP90 chaperone/DNA topoisomerase II/histidine kinase"/>
    <property type="match status" value="1"/>
</dbReference>
<evidence type="ECO:0000259" key="2">
    <source>
        <dbReference type="Pfam" id="PF13581"/>
    </source>
</evidence>
<name>A0A6B3C159_9ACTN</name>
<keyword evidence="3" id="KW-0067">ATP-binding</keyword>
<evidence type="ECO:0000256" key="1">
    <source>
        <dbReference type="ARBA" id="ARBA00022527"/>
    </source>
</evidence>
<dbReference type="Gene3D" id="3.30.565.10">
    <property type="entry name" value="Histidine kinase-like ATPase, C-terminal domain"/>
    <property type="match status" value="1"/>
</dbReference>
<proteinExistence type="predicted"/>
<dbReference type="Pfam" id="PF13581">
    <property type="entry name" value="HATPase_c_2"/>
    <property type="match status" value="1"/>
</dbReference>
<sequence>MIERRRGAVPVRCALPTSPAPILLLPGKAESARAAREFVREHMGHHAPDASEDYVENVVLVACELVTNSIRYGTEPGDQIRLVLDANDACTRVEVHDPVRRHPRVRPESHERDRGRGLVILDALCPERWGVIDVVFGKVVFGEVTAS</sequence>
<dbReference type="InterPro" id="IPR003594">
    <property type="entry name" value="HATPase_dom"/>
</dbReference>
<keyword evidence="1" id="KW-0808">Transferase</keyword>
<dbReference type="PANTHER" id="PTHR35526">
    <property type="entry name" value="ANTI-SIGMA-F FACTOR RSBW-RELATED"/>
    <property type="match status" value="1"/>
</dbReference>
<protein>
    <submittedName>
        <fullName evidence="3">ATP-binding protein</fullName>
    </submittedName>
</protein>